<dbReference type="InterPro" id="IPR014710">
    <property type="entry name" value="RmlC-like_jellyroll"/>
</dbReference>
<gene>
    <name evidence="2" type="ORF">K8W15_10910</name>
</gene>
<name>A0A921HC65_9PAST</name>
<proteinExistence type="predicted"/>
<dbReference type="EMBL" id="DYVQ01000090">
    <property type="protein sequence ID" value="HJF74670.1"/>
    <property type="molecule type" value="Genomic_DNA"/>
</dbReference>
<evidence type="ECO:0000313" key="2">
    <source>
        <dbReference type="EMBL" id="HJF74670.1"/>
    </source>
</evidence>
<dbReference type="Gene3D" id="2.60.120.10">
    <property type="entry name" value="Jelly Rolls"/>
    <property type="match status" value="1"/>
</dbReference>
<organism evidence="2 3">
    <name type="scientific">Gallibacterium anatis</name>
    <dbReference type="NCBI Taxonomy" id="750"/>
    <lineage>
        <taxon>Bacteria</taxon>
        <taxon>Pseudomonadati</taxon>
        <taxon>Pseudomonadota</taxon>
        <taxon>Gammaproteobacteria</taxon>
        <taxon>Pasteurellales</taxon>
        <taxon>Pasteurellaceae</taxon>
        <taxon>Gallibacterium</taxon>
    </lineage>
</organism>
<dbReference type="SUPFAM" id="SSF51182">
    <property type="entry name" value="RmlC-like cupins"/>
    <property type="match status" value="1"/>
</dbReference>
<evidence type="ECO:0000313" key="3">
    <source>
        <dbReference type="Proteomes" id="UP000749334"/>
    </source>
</evidence>
<comment type="caution">
    <text evidence="2">The sequence shown here is derived from an EMBL/GenBank/DDBJ whole genome shotgun (WGS) entry which is preliminary data.</text>
</comment>
<dbReference type="InterPro" id="IPR025979">
    <property type="entry name" value="ChrR-like_cupin_dom"/>
</dbReference>
<dbReference type="Pfam" id="PF12973">
    <property type="entry name" value="Cupin_7"/>
    <property type="match status" value="1"/>
</dbReference>
<dbReference type="Proteomes" id="UP000749334">
    <property type="component" value="Unassembled WGS sequence"/>
</dbReference>
<evidence type="ECO:0000259" key="1">
    <source>
        <dbReference type="Pfam" id="PF12973"/>
    </source>
</evidence>
<protein>
    <submittedName>
        <fullName evidence="2">Cupin domain-containing protein</fullName>
    </submittedName>
</protein>
<feature type="domain" description="ChrR-like cupin" evidence="1">
    <location>
        <begin position="37"/>
        <end position="115"/>
    </location>
</feature>
<reference evidence="2" key="2">
    <citation type="submission" date="2021-09" db="EMBL/GenBank/DDBJ databases">
        <authorList>
            <person name="Gilroy R."/>
        </authorList>
    </citation>
    <scope>NUCLEOTIDE SEQUENCE</scope>
    <source>
        <strain evidence="2">ChiHjej11B10-15683</strain>
    </source>
</reference>
<sequence>MNFLNLNLPCLLVGNQDKELMIQYFEFEKIETDGRLGAMVHWLFKSENSNDSSAAIIHYVPGGIGPKHIHLGYELIYVLDGEMETTSGTVKKNDLVLLKPGSIHGSISKKGCTALIIWQKPVNIMV</sequence>
<reference evidence="2" key="1">
    <citation type="journal article" date="2021" name="PeerJ">
        <title>Extensive microbial diversity within the chicken gut microbiome revealed by metagenomics and culture.</title>
        <authorList>
            <person name="Gilroy R."/>
            <person name="Ravi A."/>
            <person name="Getino M."/>
            <person name="Pursley I."/>
            <person name="Horton D.L."/>
            <person name="Alikhan N.F."/>
            <person name="Baker D."/>
            <person name="Gharbi K."/>
            <person name="Hall N."/>
            <person name="Watson M."/>
            <person name="Adriaenssens E.M."/>
            <person name="Foster-Nyarko E."/>
            <person name="Jarju S."/>
            <person name="Secka A."/>
            <person name="Antonio M."/>
            <person name="Oren A."/>
            <person name="Chaudhuri R.R."/>
            <person name="La Ragione R."/>
            <person name="Hildebrand F."/>
            <person name="Pallen M.J."/>
        </authorList>
    </citation>
    <scope>NUCLEOTIDE SEQUENCE</scope>
    <source>
        <strain evidence="2">ChiHjej11B10-15683</strain>
    </source>
</reference>
<dbReference type="AlphaFoldDB" id="A0A921HC65"/>
<accession>A0A921HC65</accession>
<dbReference type="InterPro" id="IPR011051">
    <property type="entry name" value="RmlC_Cupin_sf"/>
</dbReference>